<evidence type="ECO:0000313" key="2">
    <source>
        <dbReference type="EMBL" id="AKL97472.1"/>
    </source>
</evidence>
<keyword evidence="1" id="KW-0812">Transmembrane</keyword>
<dbReference type="STRING" id="1408281.Epro_0093"/>
<name>A0A0G3WHZ0_9BACT</name>
<dbReference type="GO" id="GO:0005886">
    <property type="term" value="C:plasma membrane"/>
    <property type="evidence" value="ECO:0007669"/>
    <property type="project" value="TreeGrafter"/>
</dbReference>
<keyword evidence="3" id="KW-1185">Reference proteome</keyword>
<sequence length="262" mass="29656">MIKTYFRMFLRAFFIQSLWNFERLQNVGFLFVMKPFFRKIYKNKNDRREAFLRHTGFFNTHPYMANVIVAICANCERIISQEGLKNAPDINLLKSSMAGPLAAIGDSYFWGTLRPVVALSCIFMTILFSRVLSGSLTGYGIIIPVMFFFLYNAVHVPVRFWLLFAGLKLDKNSIYIIAKLEVKFFLEVLKYIGVLLLLASIAIYFQVFGFGPGNNIFFAGFIPDAAVLGAVLVLSALAGKFSPTFAFYTLLILCVVISYLGI</sequence>
<feature type="transmembrane region" description="Helical" evidence="1">
    <location>
        <begin position="216"/>
        <end position="238"/>
    </location>
</feature>
<dbReference type="EMBL" id="CP009498">
    <property type="protein sequence ID" value="AKL97472.1"/>
    <property type="molecule type" value="Genomic_DNA"/>
</dbReference>
<keyword evidence="1" id="KW-0472">Membrane</keyword>
<dbReference type="KEGG" id="epo:Epro_0093"/>
<dbReference type="InterPro" id="IPR050303">
    <property type="entry name" value="GatZ_KbaZ_carbometab"/>
</dbReference>
<dbReference type="OrthoDB" id="9795582at2"/>
<dbReference type="AlphaFoldDB" id="A0A0G3WHZ0"/>
<feature type="transmembrane region" description="Helical" evidence="1">
    <location>
        <begin position="245"/>
        <end position="261"/>
    </location>
</feature>
<dbReference type="PANTHER" id="PTHR32502">
    <property type="entry name" value="N-ACETYLGALACTOSAMINE PERMEASE II COMPONENT-RELATED"/>
    <property type="match status" value="1"/>
</dbReference>
<organism evidence="2 3">
    <name type="scientific">Endomicrobium proavitum</name>
    <dbReference type="NCBI Taxonomy" id="1408281"/>
    <lineage>
        <taxon>Bacteria</taxon>
        <taxon>Pseudomonadati</taxon>
        <taxon>Elusimicrobiota</taxon>
        <taxon>Endomicrobiia</taxon>
        <taxon>Endomicrobiales</taxon>
        <taxon>Endomicrobiaceae</taxon>
        <taxon>Endomicrobium</taxon>
    </lineage>
</organism>
<keyword evidence="1" id="KW-1133">Transmembrane helix</keyword>
<feature type="transmembrane region" description="Helical" evidence="1">
    <location>
        <begin position="188"/>
        <end position="210"/>
    </location>
</feature>
<dbReference type="Pfam" id="PF03613">
    <property type="entry name" value="EIID-AGA"/>
    <property type="match status" value="1"/>
</dbReference>
<dbReference type="RefSeq" id="WP_052569586.1">
    <property type="nucleotide sequence ID" value="NZ_CP009498.1"/>
</dbReference>
<proteinExistence type="predicted"/>
<evidence type="ECO:0000313" key="3">
    <source>
        <dbReference type="Proteomes" id="UP000035337"/>
    </source>
</evidence>
<gene>
    <name evidence="2" type="ORF">Epro_0093</name>
</gene>
<protein>
    <submittedName>
        <fullName evidence="2">PTS mannose/fructose/N-acetylgalactosamine-specific component IID</fullName>
    </submittedName>
</protein>
<feature type="transmembrane region" description="Helical" evidence="1">
    <location>
        <begin position="139"/>
        <end position="167"/>
    </location>
</feature>
<reference evidence="2 3" key="1">
    <citation type="submission" date="2014-09" db="EMBL/GenBank/DDBJ databases">
        <title>Complete genome sequence of Endomicrobium proavitum.</title>
        <authorList>
            <person name="Zheng H."/>
        </authorList>
    </citation>
    <scope>NUCLEOTIDE SEQUENCE [LARGE SCALE GENOMIC DNA]</scope>
    <source>
        <strain evidence="2 3">Rsa215</strain>
    </source>
</reference>
<evidence type="ECO:0000256" key="1">
    <source>
        <dbReference type="SAM" id="Phobius"/>
    </source>
</evidence>
<dbReference type="Proteomes" id="UP000035337">
    <property type="component" value="Chromosome"/>
</dbReference>
<dbReference type="GO" id="GO:0009401">
    <property type="term" value="P:phosphoenolpyruvate-dependent sugar phosphotransferase system"/>
    <property type="evidence" value="ECO:0007669"/>
    <property type="project" value="InterPro"/>
</dbReference>
<dbReference type="InterPro" id="IPR004704">
    <property type="entry name" value="PTS_IID_man"/>
</dbReference>
<dbReference type="PANTHER" id="PTHR32502:SF23">
    <property type="entry name" value="TRANSPORT PROTEIN, PTS SYSTEM"/>
    <property type="match status" value="1"/>
</dbReference>
<feature type="transmembrane region" description="Helical" evidence="1">
    <location>
        <begin position="116"/>
        <end position="133"/>
    </location>
</feature>
<accession>A0A0G3WHZ0</accession>
<dbReference type="PROSITE" id="PS51108">
    <property type="entry name" value="PTS_EIID"/>
    <property type="match status" value="1"/>
</dbReference>